<dbReference type="InterPro" id="IPR001890">
    <property type="entry name" value="RNA-binding_CRM"/>
</dbReference>
<dbReference type="NCBIfam" id="TIGR00253">
    <property type="entry name" value="RNA_bind_YhbY"/>
    <property type="match status" value="1"/>
</dbReference>
<dbReference type="PANTHER" id="PTHR40065:SF3">
    <property type="entry name" value="RNA-BINDING PROTEIN YHBY"/>
    <property type="match status" value="1"/>
</dbReference>
<dbReference type="SMART" id="SM01103">
    <property type="entry name" value="CRS1_YhbY"/>
    <property type="match status" value="1"/>
</dbReference>
<name>A0A3B0YWZ6_9ZZZZ</name>
<gene>
    <name evidence="3" type="ORF">MNBD_GAMMA18-2453</name>
</gene>
<dbReference type="Gene3D" id="3.30.110.60">
    <property type="entry name" value="YhbY-like"/>
    <property type="match status" value="1"/>
</dbReference>
<reference evidence="3" key="1">
    <citation type="submission" date="2018-06" db="EMBL/GenBank/DDBJ databases">
        <authorList>
            <person name="Zhirakovskaya E."/>
        </authorList>
    </citation>
    <scope>NUCLEOTIDE SEQUENCE</scope>
</reference>
<dbReference type="SUPFAM" id="SSF75471">
    <property type="entry name" value="YhbY-like"/>
    <property type="match status" value="1"/>
</dbReference>
<dbReference type="PANTHER" id="PTHR40065">
    <property type="entry name" value="RNA-BINDING PROTEIN YHBY"/>
    <property type="match status" value="1"/>
</dbReference>
<feature type="domain" description="CRM" evidence="2">
    <location>
        <begin position="1"/>
        <end position="97"/>
    </location>
</feature>
<dbReference type="Pfam" id="PF01985">
    <property type="entry name" value="CRS1_YhbY"/>
    <property type="match status" value="1"/>
</dbReference>
<dbReference type="InterPro" id="IPR035920">
    <property type="entry name" value="YhbY-like_sf"/>
</dbReference>
<organism evidence="3">
    <name type="scientific">hydrothermal vent metagenome</name>
    <dbReference type="NCBI Taxonomy" id="652676"/>
    <lineage>
        <taxon>unclassified sequences</taxon>
        <taxon>metagenomes</taxon>
        <taxon>ecological metagenomes</taxon>
    </lineage>
</organism>
<dbReference type="InterPro" id="IPR017924">
    <property type="entry name" value="RNA-binding_YhbY"/>
</dbReference>
<evidence type="ECO:0000313" key="3">
    <source>
        <dbReference type="EMBL" id="VAW85558.1"/>
    </source>
</evidence>
<dbReference type="PROSITE" id="PS51295">
    <property type="entry name" value="CRM"/>
    <property type="match status" value="1"/>
</dbReference>
<keyword evidence="1" id="KW-0694">RNA-binding</keyword>
<dbReference type="AlphaFoldDB" id="A0A3B0YWZ6"/>
<evidence type="ECO:0000256" key="1">
    <source>
        <dbReference type="ARBA" id="ARBA00022884"/>
    </source>
</evidence>
<dbReference type="InterPro" id="IPR051925">
    <property type="entry name" value="RNA-binding_domain"/>
</dbReference>
<proteinExistence type="predicted"/>
<accession>A0A3B0YWZ6</accession>
<protein>
    <submittedName>
        <fullName evidence="3">RNA-binding protein YhbY</fullName>
    </submittedName>
</protein>
<evidence type="ECO:0000259" key="2">
    <source>
        <dbReference type="PROSITE" id="PS51295"/>
    </source>
</evidence>
<sequence>MKLTRNQTSHLRNLAHKLKPVVIIGGNGLSENVLNETIEQLEHHELIKVRINAKARDERKAMIEEICRQGNATLVQSIGHIGVFYKPAKNPIIKLPT</sequence>
<dbReference type="GO" id="GO:0003723">
    <property type="term" value="F:RNA binding"/>
    <property type="evidence" value="ECO:0007669"/>
    <property type="project" value="UniProtKB-KW"/>
</dbReference>
<dbReference type="EMBL" id="UOFP01000099">
    <property type="protein sequence ID" value="VAW85558.1"/>
    <property type="molecule type" value="Genomic_DNA"/>
</dbReference>